<sequence length="191" mass="21523">MLFSISYVLLGLVAVLHAIPVDFRSGQTAPSHPHAVSLLDPRLEPQPLKDKIFIDFPFGEFTKRKSGCSNPMIEKEINLIFKAYRRSINAGNPFELVFRDDYHGNIDDNRHDFVFWGEGVGGDCQTSRDPCSVEYEKPSSTRDPKTHLATILAEDLAAVDTPELFRVTYAIRNHVLSEESVSNELLLCKVM</sequence>
<dbReference type="Proteomes" id="UP001176059">
    <property type="component" value="Unassembled WGS sequence"/>
</dbReference>
<evidence type="ECO:0000313" key="2">
    <source>
        <dbReference type="Proteomes" id="UP001176059"/>
    </source>
</evidence>
<gene>
    <name evidence="1" type="ORF">DFJ43DRAFT_154713</name>
</gene>
<name>A0AA38N2V5_9AGAR</name>
<organism evidence="1 2">
    <name type="scientific">Lentinula guzmanii</name>
    <dbReference type="NCBI Taxonomy" id="2804957"/>
    <lineage>
        <taxon>Eukaryota</taxon>
        <taxon>Fungi</taxon>
        <taxon>Dikarya</taxon>
        <taxon>Basidiomycota</taxon>
        <taxon>Agaricomycotina</taxon>
        <taxon>Agaricomycetes</taxon>
        <taxon>Agaricomycetidae</taxon>
        <taxon>Agaricales</taxon>
        <taxon>Marasmiineae</taxon>
        <taxon>Omphalotaceae</taxon>
        <taxon>Lentinula</taxon>
    </lineage>
</organism>
<comment type="caution">
    <text evidence="1">The sequence shown here is derived from an EMBL/GenBank/DDBJ whole genome shotgun (WGS) entry which is preliminary data.</text>
</comment>
<keyword evidence="2" id="KW-1185">Reference proteome</keyword>
<dbReference type="AlphaFoldDB" id="A0AA38N2V5"/>
<evidence type="ECO:0000313" key="1">
    <source>
        <dbReference type="EMBL" id="KAJ3734267.1"/>
    </source>
</evidence>
<proteinExistence type="predicted"/>
<accession>A0AA38N2V5</accession>
<reference evidence="1" key="1">
    <citation type="submission" date="2022-08" db="EMBL/GenBank/DDBJ databases">
        <authorList>
            <consortium name="DOE Joint Genome Institute"/>
            <person name="Min B."/>
            <person name="Sierra-Patev S."/>
            <person name="Naranjo-Ortiz M."/>
            <person name="Looney B."/>
            <person name="Konkel Z."/>
            <person name="Slot J.C."/>
            <person name="Sakamoto Y."/>
            <person name="Steenwyk J.L."/>
            <person name="Rokas A."/>
            <person name="Carro J."/>
            <person name="Camarero S."/>
            <person name="Ferreira P."/>
            <person name="Molpeceres G."/>
            <person name="Ruiz-duenas F.J."/>
            <person name="Serrano A."/>
            <person name="Henrissat B."/>
            <person name="Drula E."/>
            <person name="Hughes K.W."/>
            <person name="Mata J.L."/>
            <person name="Ishikawa N.K."/>
            <person name="Vargas-Isla R."/>
            <person name="Ushijima S."/>
            <person name="Smith C.A."/>
            <person name="Ahrendt S."/>
            <person name="Andreopoulos W."/>
            <person name="He G."/>
            <person name="LaButti K."/>
            <person name="Lipzen A."/>
            <person name="Ng V."/>
            <person name="Riley R."/>
            <person name="Sandor L."/>
            <person name="Barry K."/>
            <person name="Martinez A.T."/>
            <person name="Xiao Y."/>
            <person name="Gibbons J.G."/>
            <person name="Terashima K."/>
            <person name="Hibbett D.S."/>
            <person name="Grigoriev I.V."/>
        </authorList>
    </citation>
    <scope>NUCLEOTIDE SEQUENCE</scope>
    <source>
        <strain evidence="1">ET3784</strain>
    </source>
</reference>
<protein>
    <submittedName>
        <fullName evidence="1">Uncharacterized protein</fullName>
    </submittedName>
</protein>
<dbReference type="EMBL" id="JANVFO010000014">
    <property type="protein sequence ID" value="KAJ3734267.1"/>
    <property type="molecule type" value="Genomic_DNA"/>
</dbReference>
<reference evidence="1" key="2">
    <citation type="journal article" date="2023" name="Proc. Natl. Acad. Sci. U.S.A.">
        <title>A global phylogenomic analysis of the shiitake genus Lentinula.</title>
        <authorList>
            <person name="Sierra-Patev S."/>
            <person name="Min B."/>
            <person name="Naranjo-Ortiz M."/>
            <person name="Looney B."/>
            <person name="Konkel Z."/>
            <person name="Slot J.C."/>
            <person name="Sakamoto Y."/>
            <person name="Steenwyk J.L."/>
            <person name="Rokas A."/>
            <person name="Carro J."/>
            <person name="Camarero S."/>
            <person name="Ferreira P."/>
            <person name="Molpeceres G."/>
            <person name="Ruiz-Duenas F.J."/>
            <person name="Serrano A."/>
            <person name="Henrissat B."/>
            <person name="Drula E."/>
            <person name="Hughes K.W."/>
            <person name="Mata J.L."/>
            <person name="Ishikawa N.K."/>
            <person name="Vargas-Isla R."/>
            <person name="Ushijima S."/>
            <person name="Smith C.A."/>
            <person name="Donoghue J."/>
            <person name="Ahrendt S."/>
            <person name="Andreopoulos W."/>
            <person name="He G."/>
            <person name="LaButti K."/>
            <person name="Lipzen A."/>
            <person name="Ng V."/>
            <person name="Riley R."/>
            <person name="Sandor L."/>
            <person name="Barry K."/>
            <person name="Martinez A.T."/>
            <person name="Xiao Y."/>
            <person name="Gibbons J.G."/>
            <person name="Terashima K."/>
            <person name="Grigoriev I.V."/>
            <person name="Hibbett D."/>
        </authorList>
    </citation>
    <scope>NUCLEOTIDE SEQUENCE</scope>
    <source>
        <strain evidence="1">ET3784</strain>
    </source>
</reference>